<feature type="DNA-binding region" description="H-T-H motif" evidence="5">
    <location>
        <begin position="31"/>
        <end position="50"/>
    </location>
</feature>
<dbReference type="Gene3D" id="1.10.357.10">
    <property type="entry name" value="Tetracycline Repressor, domain 2"/>
    <property type="match status" value="1"/>
</dbReference>
<keyword evidence="1" id="KW-0678">Repressor</keyword>
<dbReference type="OrthoDB" id="9816296at2"/>
<dbReference type="SUPFAM" id="SSF48498">
    <property type="entry name" value="Tetracyclin repressor-like, C-terminal domain"/>
    <property type="match status" value="1"/>
</dbReference>
<dbReference type="GO" id="GO:0000976">
    <property type="term" value="F:transcription cis-regulatory region binding"/>
    <property type="evidence" value="ECO:0007669"/>
    <property type="project" value="TreeGrafter"/>
</dbReference>
<keyword evidence="3 5" id="KW-0238">DNA-binding</keyword>
<dbReference type="Pfam" id="PF13977">
    <property type="entry name" value="TetR_C_6"/>
    <property type="match status" value="1"/>
</dbReference>
<dbReference type="RefSeq" id="WP_154797747.1">
    <property type="nucleotide sequence ID" value="NZ_CP052757.1"/>
</dbReference>
<dbReference type="Proteomes" id="UP000451354">
    <property type="component" value="Chromosome"/>
</dbReference>
<keyword evidence="8" id="KW-1185">Reference proteome</keyword>
<proteinExistence type="predicted"/>
<evidence type="ECO:0000256" key="1">
    <source>
        <dbReference type="ARBA" id="ARBA00022491"/>
    </source>
</evidence>
<dbReference type="InterPro" id="IPR036271">
    <property type="entry name" value="Tet_transcr_reg_TetR-rel_C_sf"/>
</dbReference>
<gene>
    <name evidence="7" type="ORF">FIC82_004650</name>
</gene>
<accession>A0A6M5UE41</accession>
<evidence type="ECO:0000256" key="2">
    <source>
        <dbReference type="ARBA" id="ARBA00023015"/>
    </source>
</evidence>
<reference evidence="7 8" key="1">
    <citation type="journal article" date="2022" name="Int. J. Syst. Evol. Microbiol.">
        <title>Cellulosimicrobium protaetiae sp. nov., isolated from the gut of the larva of Protaetia brevitarsis seulensis.</title>
        <authorList>
            <person name="Le Han H."/>
            <person name="Nguyen T.T.H."/>
            <person name="Li Z."/>
            <person name="Shin N.R."/>
            <person name="Kim S.G."/>
        </authorList>
    </citation>
    <scope>NUCLEOTIDE SEQUENCE [LARGE SCALE GENOMIC DNA]</scope>
    <source>
        <strain evidence="7 8">BI34</strain>
    </source>
</reference>
<evidence type="ECO:0000313" key="8">
    <source>
        <dbReference type="Proteomes" id="UP000451354"/>
    </source>
</evidence>
<feature type="domain" description="HTH tetR-type" evidence="6">
    <location>
        <begin position="8"/>
        <end position="68"/>
    </location>
</feature>
<dbReference type="SUPFAM" id="SSF46689">
    <property type="entry name" value="Homeodomain-like"/>
    <property type="match status" value="1"/>
</dbReference>
<sequence length="210" mass="21757">MPRLVDHAERRAQITDAARRVIGREGLEAATFQAVATEAGVSVRLVQYYFGNKDGLLAATHRAVVDASAARFGAGGPAPRTPPTPYDVLRGVVVALLPLDAERRADAVVLAAFHAAALTRGPAAQEALLPAPRALVDVVAEQLDRARGVVGPGERAADTTKDAELALAALAGLTQSVVARHLEPAEALAVAERLLEHLLGAPPGRSAPSS</sequence>
<name>A0A6M5UE41_9MICO</name>
<dbReference type="KEGG" id="cprt:FIC82_004650"/>
<dbReference type="EMBL" id="CP052757">
    <property type="protein sequence ID" value="QJW35601.1"/>
    <property type="molecule type" value="Genomic_DNA"/>
</dbReference>
<dbReference type="InterPro" id="IPR039538">
    <property type="entry name" value="BetI_C"/>
</dbReference>
<evidence type="ECO:0000256" key="3">
    <source>
        <dbReference type="ARBA" id="ARBA00023125"/>
    </source>
</evidence>
<dbReference type="InterPro" id="IPR050109">
    <property type="entry name" value="HTH-type_TetR-like_transc_reg"/>
</dbReference>
<dbReference type="InterPro" id="IPR001647">
    <property type="entry name" value="HTH_TetR"/>
</dbReference>
<dbReference type="PRINTS" id="PR00455">
    <property type="entry name" value="HTHTETR"/>
</dbReference>
<dbReference type="GO" id="GO:0003700">
    <property type="term" value="F:DNA-binding transcription factor activity"/>
    <property type="evidence" value="ECO:0007669"/>
    <property type="project" value="TreeGrafter"/>
</dbReference>
<keyword evidence="2" id="KW-0805">Transcription regulation</keyword>
<dbReference type="AlphaFoldDB" id="A0A6M5UE41"/>
<evidence type="ECO:0000313" key="7">
    <source>
        <dbReference type="EMBL" id="QJW35601.1"/>
    </source>
</evidence>
<dbReference type="PANTHER" id="PTHR30055">
    <property type="entry name" value="HTH-TYPE TRANSCRIPTIONAL REGULATOR RUTR"/>
    <property type="match status" value="1"/>
</dbReference>
<keyword evidence="4" id="KW-0804">Transcription</keyword>
<evidence type="ECO:0000259" key="6">
    <source>
        <dbReference type="PROSITE" id="PS50977"/>
    </source>
</evidence>
<dbReference type="InterPro" id="IPR009057">
    <property type="entry name" value="Homeodomain-like_sf"/>
</dbReference>
<organism evidence="7 8">
    <name type="scientific">Cellulosimicrobium protaetiae</name>
    <dbReference type="NCBI Taxonomy" id="2587808"/>
    <lineage>
        <taxon>Bacteria</taxon>
        <taxon>Bacillati</taxon>
        <taxon>Actinomycetota</taxon>
        <taxon>Actinomycetes</taxon>
        <taxon>Micrococcales</taxon>
        <taxon>Promicromonosporaceae</taxon>
        <taxon>Cellulosimicrobium</taxon>
    </lineage>
</organism>
<dbReference type="PROSITE" id="PS50977">
    <property type="entry name" value="HTH_TETR_2"/>
    <property type="match status" value="1"/>
</dbReference>
<evidence type="ECO:0000256" key="4">
    <source>
        <dbReference type="ARBA" id="ARBA00023163"/>
    </source>
</evidence>
<protein>
    <submittedName>
        <fullName evidence="7">TetR family transcriptional regulator</fullName>
    </submittedName>
</protein>
<dbReference type="PANTHER" id="PTHR30055:SF234">
    <property type="entry name" value="HTH-TYPE TRANSCRIPTIONAL REGULATOR BETI"/>
    <property type="match status" value="1"/>
</dbReference>
<dbReference type="Pfam" id="PF00440">
    <property type="entry name" value="TetR_N"/>
    <property type="match status" value="1"/>
</dbReference>
<evidence type="ECO:0000256" key="5">
    <source>
        <dbReference type="PROSITE-ProRule" id="PRU00335"/>
    </source>
</evidence>